<proteinExistence type="predicted"/>
<feature type="region of interest" description="Disordered" evidence="1">
    <location>
        <begin position="92"/>
        <end position="116"/>
    </location>
</feature>
<keyword evidence="2" id="KW-0472">Membrane</keyword>
<feature type="transmembrane region" description="Helical" evidence="2">
    <location>
        <begin position="37"/>
        <end position="58"/>
    </location>
</feature>
<keyword evidence="2" id="KW-1133">Transmembrane helix</keyword>
<comment type="caution">
    <text evidence="3">The sequence shown here is derived from an EMBL/GenBank/DDBJ whole genome shotgun (WGS) entry which is preliminary data.</text>
</comment>
<reference evidence="3 4" key="1">
    <citation type="submission" date="2022-11" db="EMBL/GenBank/DDBJ databases">
        <title>Anaerobic phenanthrene biodegradation by a DNRA strain PheN6.</title>
        <authorList>
            <person name="Zhang Z."/>
        </authorList>
    </citation>
    <scope>NUCLEOTIDE SEQUENCE [LARGE SCALE GENOMIC DNA]</scope>
    <source>
        <strain evidence="3 4">PheN6</strain>
    </source>
</reference>
<keyword evidence="4" id="KW-1185">Reference proteome</keyword>
<name>A0ABT5GKI1_9MICO</name>
<evidence type="ECO:0000313" key="3">
    <source>
        <dbReference type="EMBL" id="MDC5698735.1"/>
    </source>
</evidence>
<gene>
    <name evidence="3" type="ORF">OO014_15875</name>
</gene>
<sequence>MSSSLPVAAGAVATVVFAAGALPMLGRAARTKDQSSYSRSSLVMANVGNLFYSVYVFSLPPGPIWLLHSFYLASSALMLLWSVRYARRGGSSSVTAAQGEPPCLTAQPMTSSVSRP</sequence>
<feature type="transmembrane region" description="Helical" evidence="2">
    <location>
        <begin position="6"/>
        <end position="25"/>
    </location>
</feature>
<evidence type="ECO:0000256" key="1">
    <source>
        <dbReference type="SAM" id="MobiDB-lite"/>
    </source>
</evidence>
<evidence type="ECO:0000313" key="4">
    <source>
        <dbReference type="Proteomes" id="UP001150259"/>
    </source>
</evidence>
<protein>
    <submittedName>
        <fullName evidence="3">Uncharacterized protein</fullName>
    </submittedName>
</protein>
<dbReference type="EMBL" id="JAPFQL010000081">
    <property type="protein sequence ID" value="MDC5698735.1"/>
    <property type="molecule type" value="Genomic_DNA"/>
</dbReference>
<feature type="compositionally biased region" description="Polar residues" evidence="1">
    <location>
        <begin position="107"/>
        <end position="116"/>
    </location>
</feature>
<keyword evidence="2" id="KW-0812">Transmembrane</keyword>
<dbReference type="Gene3D" id="1.20.1280.290">
    <property type="match status" value="1"/>
</dbReference>
<dbReference type="Proteomes" id="UP001150259">
    <property type="component" value="Unassembled WGS sequence"/>
</dbReference>
<dbReference type="RefSeq" id="WP_272463300.1">
    <property type="nucleotide sequence ID" value="NZ_JAPFQL010000081.1"/>
</dbReference>
<accession>A0ABT5GKI1</accession>
<feature type="transmembrane region" description="Helical" evidence="2">
    <location>
        <begin position="64"/>
        <end position="83"/>
    </location>
</feature>
<organism evidence="3 4">
    <name type="scientific">Intrasporangium calvum</name>
    <dbReference type="NCBI Taxonomy" id="53358"/>
    <lineage>
        <taxon>Bacteria</taxon>
        <taxon>Bacillati</taxon>
        <taxon>Actinomycetota</taxon>
        <taxon>Actinomycetes</taxon>
        <taxon>Micrococcales</taxon>
        <taxon>Intrasporangiaceae</taxon>
        <taxon>Intrasporangium</taxon>
    </lineage>
</organism>
<evidence type="ECO:0000256" key="2">
    <source>
        <dbReference type="SAM" id="Phobius"/>
    </source>
</evidence>